<comment type="caution">
    <text evidence="2">The sequence shown here is derived from an EMBL/GenBank/DDBJ whole genome shotgun (WGS) entry which is preliminary data.</text>
</comment>
<protein>
    <submittedName>
        <fullName evidence="2">Uncharacterized protein</fullName>
    </submittedName>
</protein>
<dbReference type="Pfam" id="PF15956">
    <property type="entry name" value="DUF4760"/>
    <property type="match status" value="1"/>
</dbReference>
<dbReference type="Proteomes" id="UP001161388">
    <property type="component" value="Unassembled WGS sequence"/>
</dbReference>
<evidence type="ECO:0000313" key="3">
    <source>
        <dbReference type="Proteomes" id="UP001161388"/>
    </source>
</evidence>
<reference evidence="2" key="1">
    <citation type="journal article" date="2014" name="Int. J. Syst. Evol. Microbiol.">
        <title>Complete genome of a new Firmicutes species belonging to the dominant human colonic microbiota ('Ruminococcus bicirculans') reveals two chromosomes and a selective capacity to utilize plant glucans.</title>
        <authorList>
            <consortium name="NISC Comparative Sequencing Program"/>
            <person name="Wegmann U."/>
            <person name="Louis P."/>
            <person name="Goesmann A."/>
            <person name="Henrissat B."/>
            <person name="Duncan S.H."/>
            <person name="Flint H.J."/>
        </authorList>
    </citation>
    <scope>NUCLEOTIDE SEQUENCE</scope>
    <source>
        <strain evidence="2">NBRC 109915</strain>
    </source>
</reference>
<feature type="transmembrane region" description="Helical" evidence="1">
    <location>
        <begin position="12"/>
        <end position="29"/>
    </location>
</feature>
<dbReference type="InterPro" id="IPR031876">
    <property type="entry name" value="DUF4760"/>
</dbReference>
<gene>
    <name evidence="2" type="ORF">GCM10007927_20680</name>
</gene>
<accession>A0ABQ5VJG8</accession>
<evidence type="ECO:0000256" key="1">
    <source>
        <dbReference type="SAM" id="Phobius"/>
    </source>
</evidence>
<organism evidence="2 3">
    <name type="scientific">Sulfitobacter pacificus</name>
    <dbReference type="NCBI Taxonomy" id="1499314"/>
    <lineage>
        <taxon>Bacteria</taxon>
        <taxon>Pseudomonadati</taxon>
        <taxon>Pseudomonadota</taxon>
        <taxon>Alphaproteobacteria</taxon>
        <taxon>Rhodobacterales</taxon>
        <taxon>Roseobacteraceae</taxon>
        <taxon>Sulfitobacter</taxon>
    </lineage>
</organism>
<keyword evidence="1" id="KW-1133">Transmembrane helix</keyword>
<reference evidence="2" key="2">
    <citation type="submission" date="2023-01" db="EMBL/GenBank/DDBJ databases">
        <title>Draft genome sequence of Sulfitobacter pacificus strain NBRC 109915.</title>
        <authorList>
            <person name="Sun Q."/>
            <person name="Mori K."/>
        </authorList>
    </citation>
    <scope>NUCLEOTIDE SEQUENCE</scope>
    <source>
        <strain evidence="2">NBRC 109915</strain>
    </source>
</reference>
<dbReference type="RefSeq" id="WP_284373135.1">
    <property type="nucleotide sequence ID" value="NZ_BSNL01000001.1"/>
</dbReference>
<keyword evidence="1" id="KW-0472">Membrane</keyword>
<name>A0ABQ5VJG8_9RHOB</name>
<keyword evidence="1" id="KW-0812">Transmembrane</keyword>
<sequence>MFQISSSDQIQLLILCAILVQGIIALVSFRNQRKLENCRATFSALHQLTENVSEAGGKVYAHYAEGGYSFEHSSKEQELNLLRYLDYLEDIAVGVNMGVYDIDIVNRVMGTQIIMASVRFDYFIEGIRRKQGSDNFYKDMRLLRQKILWLREVDPIVGKIESEKRNFLERHIRRSGFWVAPK</sequence>
<keyword evidence="3" id="KW-1185">Reference proteome</keyword>
<dbReference type="EMBL" id="BSNL01000001">
    <property type="protein sequence ID" value="GLQ27265.1"/>
    <property type="molecule type" value="Genomic_DNA"/>
</dbReference>
<evidence type="ECO:0000313" key="2">
    <source>
        <dbReference type="EMBL" id="GLQ27265.1"/>
    </source>
</evidence>
<proteinExistence type="predicted"/>